<dbReference type="InterPro" id="IPR036739">
    <property type="entry name" value="SLC41_membr_dom_sf"/>
</dbReference>
<evidence type="ECO:0000256" key="1">
    <source>
        <dbReference type="ARBA" id="ARBA00004141"/>
    </source>
</evidence>
<feature type="transmembrane region" description="Helical" evidence="9">
    <location>
        <begin position="362"/>
        <end position="383"/>
    </location>
</feature>
<dbReference type="GO" id="GO:0046872">
    <property type="term" value="F:metal ion binding"/>
    <property type="evidence" value="ECO:0007669"/>
    <property type="project" value="UniProtKB-KW"/>
</dbReference>
<evidence type="ECO:0000256" key="6">
    <source>
        <dbReference type="ARBA" id="ARBA00022989"/>
    </source>
</evidence>
<dbReference type="PANTHER" id="PTHR41394:SF5">
    <property type="entry name" value="SLC41A_MGTE INTEGRAL MEMBRANE DOMAIN-CONTAINING PROTEIN"/>
    <property type="match status" value="1"/>
</dbReference>
<dbReference type="InterPro" id="IPR046342">
    <property type="entry name" value="CBS_dom_sf"/>
</dbReference>
<keyword evidence="7 9" id="KW-0472">Membrane</keyword>
<evidence type="ECO:0000256" key="4">
    <source>
        <dbReference type="ARBA" id="ARBA00022692"/>
    </source>
</evidence>
<dbReference type="InterPro" id="IPR006668">
    <property type="entry name" value="Mg_transptr_MgtE_intracell_dom"/>
</dbReference>
<comment type="function">
    <text evidence="9">Acts as a magnesium transporter.</text>
</comment>
<feature type="domain" description="CBS" evidence="10">
    <location>
        <begin position="205"/>
        <end position="261"/>
    </location>
</feature>
<gene>
    <name evidence="11" type="primary">mgtE</name>
    <name evidence="11" type="ORF">HKN21_04285</name>
</gene>
<dbReference type="PANTHER" id="PTHR41394">
    <property type="entry name" value="MAGNESIUM TRANSPORTER MGTE"/>
    <property type="match status" value="1"/>
</dbReference>
<dbReference type="Gene3D" id="3.10.580.10">
    <property type="entry name" value="CBS-domain"/>
    <property type="match status" value="1"/>
</dbReference>
<protein>
    <recommendedName>
        <fullName evidence="9">Magnesium transporter MgtE</fullName>
    </recommendedName>
</protein>
<dbReference type="SMART" id="SM00924">
    <property type="entry name" value="MgtE_N"/>
    <property type="match status" value="1"/>
</dbReference>
<dbReference type="SUPFAM" id="SSF54631">
    <property type="entry name" value="CBS-domain pair"/>
    <property type="match status" value="1"/>
</dbReference>
<evidence type="ECO:0000313" key="12">
    <source>
        <dbReference type="Proteomes" id="UP000547674"/>
    </source>
</evidence>
<keyword evidence="9" id="KW-1003">Cell membrane</keyword>
<keyword evidence="3 9" id="KW-0813">Transport</keyword>
<dbReference type="InterPro" id="IPR006667">
    <property type="entry name" value="SLC41_membr_dom"/>
</dbReference>
<keyword evidence="5 9" id="KW-0460">Magnesium</keyword>
<feature type="transmembrane region" description="Helical" evidence="9">
    <location>
        <begin position="389"/>
        <end position="415"/>
    </location>
</feature>
<dbReference type="SMART" id="SM00116">
    <property type="entry name" value="CBS"/>
    <property type="match status" value="2"/>
</dbReference>
<dbReference type="EMBL" id="JABDJR010000158">
    <property type="protein sequence ID" value="NNF05956.1"/>
    <property type="molecule type" value="Genomic_DNA"/>
</dbReference>
<evidence type="ECO:0000256" key="7">
    <source>
        <dbReference type="ARBA" id="ARBA00023136"/>
    </source>
</evidence>
<dbReference type="Gene3D" id="1.10.357.20">
    <property type="entry name" value="SLC41 divalent cation transporters, integral membrane domain"/>
    <property type="match status" value="1"/>
</dbReference>
<comment type="similarity">
    <text evidence="2 9">Belongs to the SLC41A transporter family.</text>
</comment>
<dbReference type="Proteomes" id="UP000547674">
    <property type="component" value="Unassembled WGS sequence"/>
</dbReference>
<evidence type="ECO:0000313" key="11">
    <source>
        <dbReference type="EMBL" id="NNF05956.1"/>
    </source>
</evidence>
<comment type="subcellular location">
    <subcellularLocation>
        <location evidence="9">Cell membrane</location>
        <topology evidence="9">Multi-pass membrane protein</topology>
    </subcellularLocation>
    <subcellularLocation>
        <location evidence="1">Membrane</location>
        <topology evidence="1">Multi-pass membrane protein</topology>
    </subcellularLocation>
</comment>
<feature type="transmembrane region" description="Helical" evidence="9">
    <location>
        <begin position="427"/>
        <end position="450"/>
    </location>
</feature>
<dbReference type="Gene3D" id="1.25.60.10">
    <property type="entry name" value="MgtE N-terminal domain-like"/>
    <property type="match status" value="1"/>
</dbReference>
<sequence>MSDQEFSNETTRLVHLVSQGEVSEALHLLQTMPYREATRALLRLSPELRQGLLTNLDPAEAAEVVEHLPEAEAVEVVQQIPSEKAAAILEELPSDESADLISEMESGKAESILSEMDPEEAAEARSLIQYEEDEAGGLMVTEYLKFKEEMTVSELVADLKEKAEIYSSYDVQYIYVIDHSQKLVGVLRLRDLLLSPGKVRISNLMINNPLAVLHKDSLERVEEFFEEHHYEGTPVVDDQGRLVGVVQRSDLEAAVSHRNESQYLKAQGIVGGEELRTMPLGVRSRRRLSWLSVNIVLNVIAASVIAFYQDTLAAAISLAVFLPIISDMSGCSGNQAVAVSMRELSLGLVKPSEMFHVLRKEFAVGLINGLALGLLLGGVAYLWKGSLFLSLVISGAMMVNTVIAVGIGGAVPLLLRRFGKDPALASGPILTTVTDICGFFLVLGGASLVISRI</sequence>
<keyword evidence="9" id="KW-0479">Metal-binding</keyword>
<dbReference type="InterPro" id="IPR000644">
    <property type="entry name" value="CBS_dom"/>
</dbReference>
<evidence type="ECO:0000259" key="10">
    <source>
        <dbReference type="PROSITE" id="PS51371"/>
    </source>
</evidence>
<dbReference type="GO" id="GO:0005886">
    <property type="term" value="C:plasma membrane"/>
    <property type="evidence" value="ECO:0007669"/>
    <property type="project" value="UniProtKB-SubCell"/>
</dbReference>
<proteinExistence type="inferred from homology"/>
<comment type="subunit">
    <text evidence="9">Homodimer.</text>
</comment>
<evidence type="ECO:0000256" key="3">
    <source>
        <dbReference type="ARBA" id="ARBA00022448"/>
    </source>
</evidence>
<keyword evidence="4 9" id="KW-0812">Transmembrane</keyword>
<dbReference type="SUPFAM" id="SSF161093">
    <property type="entry name" value="MgtE membrane domain-like"/>
    <property type="match status" value="1"/>
</dbReference>
<keyword evidence="8" id="KW-0129">CBS domain</keyword>
<dbReference type="GO" id="GO:0015095">
    <property type="term" value="F:magnesium ion transmembrane transporter activity"/>
    <property type="evidence" value="ECO:0007669"/>
    <property type="project" value="UniProtKB-UniRule"/>
</dbReference>
<dbReference type="CDD" id="cd04606">
    <property type="entry name" value="CBS_pair_Mg_transporter"/>
    <property type="match status" value="1"/>
</dbReference>
<dbReference type="AlphaFoldDB" id="A0A7Y2E680"/>
<dbReference type="SUPFAM" id="SSF158791">
    <property type="entry name" value="MgtE N-terminal domain-like"/>
    <property type="match status" value="1"/>
</dbReference>
<dbReference type="InterPro" id="IPR006669">
    <property type="entry name" value="MgtE_transporter"/>
</dbReference>
<name>A0A7Y2E680_UNCEI</name>
<comment type="caution">
    <text evidence="11">The sequence shown here is derived from an EMBL/GenBank/DDBJ whole genome shotgun (WGS) entry which is preliminary data.</text>
</comment>
<keyword evidence="6 9" id="KW-1133">Transmembrane helix</keyword>
<evidence type="ECO:0000256" key="8">
    <source>
        <dbReference type="PROSITE-ProRule" id="PRU00703"/>
    </source>
</evidence>
<feature type="transmembrane region" description="Helical" evidence="9">
    <location>
        <begin position="314"/>
        <end position="341"/>
    </location>
</feature>
<evidence type="ECO:0000256" key="2">
    <source>
        <dbReference type="ARBA" id="ARBA00009749"/>
    </source>
</evidence>
<dbReference type="InterPro" id="IPR038076">
    <property type="entry name" value="MgtE_N_sf"/>
</dbReference>
<dbReference type="NCBIfam" id="TIGR00400">
    <property type="entry name" value="mgtE"/>
    <property type="match status" value="1"/>
</dbReference>
<accession>A0A7Y2E680</accession>
<feature type="transmembrane region" description="Helical" evidence="9">
    <location>
        <begin position="288"/>
        <end position="308"/>
    </location>
</feature>
<evidence type="ECO:0000256" key="9">
    <source>
        <dbReference type="RuleBase" id="RU362011"/>
    </source>
</evidence>
<dbReference type="PROSITE" id="PS51371">
    <property type="entry name" value="CBS"/>
    <property type="match status" value="1"/>
</dbReference>
<evidence type="ECO:0000256" key="5">
    <source>
        <dbReference type="ARBA" id="ARBA00022842"/>
    </source>
</evidence>
<organism evidence="11 12">
    <name type="scientific">Eiseniibacteriota bacterium</name>
    <dbReference type="NCBI Taxonomy" id="2212470"/>
    <lineage>
        <taxon>Bacteria</taxon>
        <taxon>Candidatus Eiseniibacteriota</taxon>
    </lineage>
</organism>
<dbReference type="Pfam" id="PF00571">
    <property type="entry name" value="CBS"/>
    <property type="match status" value="2"/>
</dbReference>
<dbReference type="Pfam" id="PF03448">
    <property type="entry name" value="MgtE_N"/>
    <property type="match status" value="1"/>
</dbReference>
<dbReference type="Pfam" id="PF01769">
    <property type="entry name" value="MgtE"/>
    <property type="match status" value="1"/>
</dbReference>
<reference evidence="11 12" key="1">
    <citation type="submission" date="2020-03" db="EMBL/GenBank/DDBJ databases">
        <title>Metabolic flexibility allows generalist bacteria to become dominant in a frequently disturbed ecosystem.</title>
        <authorList>
            <person name="Chen Y.-J."/>
            <person name="Leung P.M."/>
            <person name="Bay S.K."/>
            <person name="Hugenholtz P."/>
            <person name="Kessler A.J."/>
            <person name="Shelley G."/>
            <person name="Waite D.W."/>
            <person name="Cook P.L."/>
            <person name="Greening C."/>
        </authorList>
    </citation>
    <scope>NUCLEOTIDE SEQUENCE [LARGE SCALE GENOMIC DNA]</scope>
    <source>
        <strain evidence="11">SS_bin_28</strain>
    </source>
</reference>